<dbReference type="Gene3D" id="3.10.180.10">
    <property type="entry name" value="2,3-Dihydroxybiphenyl 1,2-Dioxygenase, domain 1"/>
    <property type="match status" value="1"/>
</dbReference>
<dbReference type="EMBL" id="FOHB01000004">
    <property type="protein sequence ID" value="SES27522.1"/>
    <property type="molecule type" value="Genomic_DNA"/>
</dbReference>
<keyword evidence="3" id="KW-1185">Reference proteome</keyword>
<evidence type="ECO:0000313" key="2">
    <source>
        <dbReference type="EMBL" id="SES27522.1"/>
    </source>
</evidence>
<dbReference type="Pfam" id="PF00903">
    <property type="entry name" value="Glyoxalase"/>
    <property type="match status" value="1"/>
</dbReference>
<dbReference type="InterPro" id="IPR037523">
    <property type="entry name" value="VOC_core"/>
</dbReference>
<feature type="domain" description="VOC" evidence="1">
    <location>
        <begin position="6"/>
        <end position="127"/>
    </location>
</feature>
<dbReference type="PANTHER" id="PTHR36503:SF3">
    <property type="entry name" value="BLR0126 PROTEIN"/>
    <property type="match status" value="1"/>
</dbReference>
<reference evidence="3" key="1">
    <citation type="submission" date="2016-10" db="EMBL/GenBank/DDBJ databases">
        <authorList>
            <person name="Varghese N."/>
            <person name="Submissions S."/>
        </authorList>
    </citation>
    <scope>NUCLEOTIDE SEQUENCE [LARGE SCALE GENOMIC DNA]</scope>
    <source>
        <strain evidence="3">CGMCC 1.6963</strain>
    </source>
</reference>
<dbReference type="InterPro" id="IPR004360">
    <property type="entry name" value="Glyas_Fos-R_dOase_dom"/>
</dbReference>
<organism evidence="2 3">
    <name type="scientific">Pedococcus cremeus</name>
    <dbReference type="NCBI Taxonomy" id="587636"/>
    <lineage>
        <taxon>Bacteria</taxon>
        <taxon>Bacillati</taxon>
        <taxon>Actinomycetota</taxon>
        <taxon>Actinomycetes</taxon>
        <taxon>Micrococcales</taxon>
        <taxon>Intrasporangiaceae</taxon>
        <taxon>Pedococcus</taxon>
    </lineage>
</organism>
<dbReference type="InterPro" id="IPR029068">
    <property type="entry name" value="Glyas_Bleomycin-R_OHBP_Dase"/>
</dbReference>
<dbReference type="OrthoDB" id="9798201at2"/>
<dbReference type="RefSeq" id="WP_091758916.1">
    <property type="nucleotide sequence ID" value="NZ_FOHB01000004.1"/>
</dbReference>
<dbReference type="PROSITE" id="PS51819">
    <property type="entry name" value="VOC"/>
    <property type="match status" value="1"/>
</dbReference>
<dbReference type="SUPFAM" id="SSF54593">
    <property type="entry name" value="Glyoxalase/Bleomycin resistance protein/Dihydroxybiphenyl dioxygenase"/>
    <property type="match status" value="1"/>
</dbReference>
<evidence type="ECO:0000259" key="1">
    <source>
        <dbReference type="PROSITE" id="PS51819"/>
    </source>
</evidence>
<evidence type="ECO:0000313" key="3">
    <source>
        <dbReference type="Proteomes" id="UP000199019"/>
    </source>
</evidence>
<sequence>MPSPTGIGAVTLFVEDLTTSKAFYAKVFDLPVHHEDDSSAVFRFGETMVNLLKVDSAGELVDPAPVGSPDGGVRCQYTLDVADVDATCELLRERGVELLNGPMDRPWGIRTASFRDPGGHVWEIAQPG</sequence>
<dbReference type="STRING" id="587636.SAMN05216199_2703"/>
<dbReference type="Proteomes" id="UP000199019">
    <property type="component" value="Unassembled WGS sequence"/>
</dbReference>
<name>A0A1H9W0U9_9MICO</name>
<gene>
    <name evidence="2" type="ORF">SAMN05216199_2703</name>
</gene>
<dbReference type="AlphaFoldDB" id="A0A1H9W0U9"/>
<dbReference type="PANTHER" id="PTHR36503">
    <property type="entry name" value="BLR2520 PROTEIN"/>
    <property type="match status" value="1"/>
</dbReference>
<accession>A0A1H9W0U9</accession>
<proteinExistence type="predicted"/>
<protein>
    <submittedName>
        <fullName evidence="2">Uncharacterized conserved protein PhnB, glyoxalase superfamily</fullName>
    </submittedName>
</protein>